<dbReference type="KEGG" id="ptrp:DCO17_04420"/>
<evidence type="ECO:0000256" key="2">
    <source>
        <dbReference type="ARBA" id="ARBA00022723"/>
    </source>
</evidence>
<organism evidence="7 8">
    <name type="scientific">Polynucleobacter tropicus</name>
    <dbReference type="NCBI Taxonomy" id="1743174"/>
    <lineage>
        <taxon>Bacteria</taxon>
        <taxon>Pseudomonadati</taxon>
        <taxon>Pseudomonadota</taxon>
        <taxon>Betaproteobacteria</taxon>
        <taxon>Burkholderiales</taxon>
        <taxon>Burkholderiaceae</taxon>
        <taxon>Polynucleobacter</taxon>
    </lineage>
</organism>
<protein>
    <submittedName>
        <fullName evidence="7">Sulfur oxidation c-type cytochrome SoxX</fullName>
    </submittedName>
</protein>
<dbReference type="InterPro" id="IPR030999">
    <property type="entry name" value="Thiosulf_SoxX"/>
</dbReference>
<evidence type="ECO:0000256" key="1">
    <source>
        <dbReference type="ARBA" id="ARBA00022617"/>
    </source>
</evidence>
<name>A0A6M9PQA6_9BURK</name>
<feature type="chain" id="PRO_5027036023" evidence="5">
    <location>
        <begin position="23"/>
        <end position="157"/>
    </location>
</feature>
<dbReference type="InterPro" id="IPR036909">
    <property type="entry name" value="Cyt_c-like_dom_sf"/>
</dbReference>
<evidence type="ECO:0000256" key="4">
    <source>
        <dbReference type="PROSITE-ProRule" id="PRU00433"/>
    </source>
</evidence>
<evidence type="ECO:0000256" key="5">
    <source>
        <dbReference type="SAM" id="SignalP"/>
    </source>
</evidence>
<dbReference type="GO" id="GO:0046872">
    <property type="term" value="F:metal ion binding"/>
    <property type="evidence" value="ECO:0007669"/>
    <property type="project" value="UniProtKB-KW"/>
</dbReference>
<keyword evidence="5" id="KW-0732">Signal</keyword>
<dbReference type="RefSeq" id="WP_173955587.1">
    <property type="nucleotide sequence ID" value="NZ_CP028942.1"/>
</dbReference>
<dbReference type="GO" id="GO:0009055">
    <property type="term" value="F:electron transfer activity"/>
    <property type="evidence" value="ECO:0007669"/>
    <property type="project" value="InterPro"/>
</dbReference>
<sequence length="157" mass="17156">MSKKGVLAIILLGALSFSEVFAQEIVAGQIEKPLTTTLGDPQHGRKIVLSRQTGLCILCHSGPFPEERFQGNLAPDLAVSVASLTAPQLRARIVNASYFNQNTIMPSYYRADHLNRVASKFVGQTILSAQEIEDVVAFLLSLQNTNQQTVTTSKQKQ</sequence>
<dbReference type="Proteomes" id="UP000503312">
    <property type="component" value="Chromosome"/>
</dbReference>
<dbReference type="EMBL" id="CP028942">
    <property type="protein sequence ID" value="QKM64544.1"/>
    <property type="molecule type" value="Genomic_DNA"/>
</dbReference>
<keyword evidence="8" id="KW-1185">Reference proteome</keyword>
<gene>
    <name evidence="7" type="primary">soxX</name>
    <name evidence="7" type="ORF">DCO17_04420</name>
</gene>
<accession>A0A6M9PQA6</accession>
<reference evidence="7 8" key="1">
    <citation type="submission" date="2018-04" db="EMBL/GenBank/DDBJ databases">
        <title>Polynucleobacter sp. UH21B genome.</title>
        <authorList>
            <person name="Hahn M.W."/>
        </authorList>
    </citation>
    <scope>NUCLEOTIDE SEQUENCE [LARGE SCALE GENOMIC DNA]</scope>
    <source>
        <strain evidence="7 8">MWH-UH21B</strain>
    </source>
</reference>
<dbReference type="Gene3D" id="1.10.760.10">
    <property type="entry name" value="Cytochrome c-like domain"/>
    <property type="match status" value="1"/>
</dbReference>
<dbReference type="AlphaFoldDB" id="A0A6M9PQA6"/>
<dbReference type="NCBIfam" id="TIGR04485">
    <property type="entry name" value="thiosulf_SoxX"/>
    <property type="match status" value="1"/>
</dbReference>
<evidence type="ECO:0000256" key="3">
    <source>
        <dbReference type="ARBA" id="ARBA00023004"/>
    </source>
</evidence>
<dbReference type="GO" id="GO:0020037">
    <property type="term" value="F:heme binding"/>
    <property type="evidence" value="ECO:0007669"/>
    <property type="project" value="InterPro"/>
</dbReference>
<proteinExistence type="predicted"/>
<evidence type="ECO:0000313" key="8">
    <source>
        <dbReference type="Proteomes" id="UP000503312"/>
    </source>
</evidence>
<keyword evidence="2 4" id="KW-0479">Metal-binding</keyword>
<evidence type="ECO:0000313" key="7">
    <source>
        <dbReference type="EMBL" id="QKM64544.1"/>
    </source>
</evidence>
<dbReference type="PROSITE" id="PS51007">
    <property type="entry name" value="CYTC"/>
    <property type="match status" value="1"/>
</dbReference>
<keyword evidence="3 4" id="KW-0408">Iron</keyword>
<keyword evidence="1 4" id="KW-0349">Heme</keyword>
<feature type="domain" description="Cytochrome c" evidence="6">
    <location>
        <begin position="39"/>
        <end position="143"/>
    </location>
</feature>
<evidence type="ECO:0000259" key="6">
    <source>
        <dbReference type="PROSITE" id="PS51007"/>
    </source>
</evidence>
<dbReference type="SUPFAM" id="SSF46626">
    <property type="entry name" value="Cytochrome c"/>
    <property type="match status" value="1"/>
</dbReference>
<feature type="signal peptide" evidence="5">
    <location>
        <begin position="1"/>
        <end position="22"/>
    </location>
</feature>
<dbReference type="InterPro" id="IPR009056">
    <property type="entry name" value="Cyt_c-like_dom"/>
</dbReference>